<dbReference type="CDD" id="cd09272">
    <property type="entry name" value="RNase_HI_RT_Ty1"/>
    <property type="match status" value="1"/>
</dbReference>
<gene>
    <name evidence="1" type="ORF">AVEN_156346_1</name>
</gene>
<organism evidence="1 2">
    <name type="scientific">Araneus ventricosus</name>
    <name type="common">Orbweaver spider</name>
    <name type="synonym">Epeira ventricosa</name>
    <dbReference type="NCBI Taxonomy" id="182803"/>
    <lineage>
        <taxon>Eukaryota</taxon>
        <taxon>Metazoa</taxon>
        <taxon>Ecdysozoa</taxon>
        <taxon>Arthropoda</taxon>
        <taxon>Chelicerata</taxon>
        <taxon>Arachnida</taxon>
        <taxon>Araneae</taxon>
        <taxon>Araneomorphae</taxon>
        <taxon>Entelegynae</taxon>
        <taxon>Araneoidea</taxon>
        <taxon>Araneidae</taxon>
        <taxon>Araneus</taxon>
    </lineage>
</organism>
<name>A0A4Y2P0F8_ARAVE</name>
<dbReference type="Proteomes" id="UP000499080">
    <property type="component" value="Unassembled WGS sequence"/>
</dbReference>
<protein>
    <recommendedName>
        <fullName evidence="3">Copia protein</fullName>
    </recommendedName>
</protein>
<comment type="caution">
    <text evidence="1">The sequence shown here is derived from an EMBL/GenBank/DDBJ whole genome shotgun (WGS) entry which is preliminary data.</text>
</comment>
<dbReference type="AlphaFoldDB" id="A0A4Y2P0F8"/>
<dbReference type="OrthoDB" id="6436874at2759"/>
<reference evidence="1 2" key="1">
    <citation type="journal article" date="2019" name="Sci. Rep.">
        <title>Orb-weaving spider Araneus ventricosus genome elucidates the spidroin gene catalogue.</title>
        <authorList>
            <person name="Kono N."/>
            <person name="Nakamura H."/>
            <person name="Ohtoshi R."/>
            <person name="Moran D.A.P."/>
            <person name="Shinohara A."/>
            <person name="Yoshida Y."/>
            <person name="Fujiwara M."/>
            <person name="Mori M."/>
            <person name="Tomita M."/>
            <person name="Arakawa K."/>
        </authorList>
    </citation>
    <scope>NUCLEOTIDE SEQUENCE [LARGE SCALE GENOMIC DNA]</scope>
</reference>
<accession>A0A4Y2P0F8</accession>
<proteinExistence type="predicted"/>
<dbReference type="EMBL" id="BGPR01010145">
    <property type="protein sequence ID" value="GBN44499.1"/>
    <property type="molecule type" value="Genomic_DNA"/>
</dbReference>
<evidence type="ECO:0000313" key="2">
    <source>
        <dbReference type="Proteomes" id="UP000499080"/>
    </source>
</evidence>
<sequence>MYHTAKETLWINNLLKEICSELVFPPQKVLVDNQGAILIAINHVTSERSKHIDIKYFFLRDLVKEKSIVFEYIPSSENLADLLTKHMSKKTLQTFKYAATYLDK</sequence>
<evidence type="ECO:0000313" key="1">
    <source>
        <dbReference type="EMBL" id="GBN44499.1"/>
    </source>
</evidence>
<keyword evidence="2" id="KW-1185">Reference proteome</keyword>
<evidence type="ECO:0008006" key="3">
    <source>
        <dbReference type="Google" id="ProtNLM"/>
    </source>
</evidence>